<dbReference type="AlphaFoldDB" id="A0A7I7QQK3"/>
<organism evidence="1 2">
    <name type="scientific">Mycolicibacterium sediminis</name>
    <dbReference type="NCBI Taxonomy" id="1286180"/>
    <lineage>
        <taxon>Bacteria</taxon>
        <taxon>Bacillati</taxon>
        <taxon>Actinomycetota</taxon>
        <taxon>Actinomycetes</taxon>
        <taxon>Mycobacteriales</taxon>
        <taxon>Mycobacteriaceae</taxon>
        <taxon>Mycolicibacterium</taxon>
    </lineage>
</organism>
<dbReference type="EMBL" id="AP022588">
    <property type="protein sequence ID" value="BBY28126.1"/>
    <property type="molecule type" value="Genomic_DNA"/>
</dbReference>
<dbReference type="KEGG" id="msei:MSEDJ_22220"/>
<dbReference type="RefSeq" id="WP_163796907.1">
    <property type="nucleotide sequence ID" value="NZ_AP022588.1"/>
</dbReference>
<accession>A0A7I7QQK3</accession>
<dbReference type="Proteomes" id="UP000467193">
    <property type="component" value="Chromosome"/>
</dbReference>
<name>A0A7I7QQK3_9MYCO</name>
<sequence length="77" mass="8413">MTIDTVILTVNEVIHGNDYAFVDLVVVDGIDLVTDAETGAVHGEGGRCRVWTDWSPDPAGLRATKFDYSLPPTRQQP</sequence>
<proteinExistence type="predicted"/>
<evidence type="ECO:0000313" key="1">
    <source>
        <dbReference type="EMBL" id="BBY28126.1"/>
    </source>
</evidence>
<gene>
    <name evidence="1" type="ORF">MSEDJ_22220</name>
</gene>
<evidence type="ECO:0000313" key="2">
    <source>
        <dbReference type="Proteomes" id="UP000467193"/>
    </source>
</evidence>
<reference evidence="1 2" key="1">
    <citation type="journal article" date="2019" name="Emerg. Microbes Infect.">
        <title>Comprehensive subspecies identification of 175 nontuberculous mycobacteria species based on 7547 genomic profiles.</title>
        <authorList>
            <person name="Matsumoto Y."/>
            <person name="Kinjo T."/>
            <person name="Motooka D."/>
            <person name="Nabeya D."/>
            <person name="Jung N."/>
            <person name="Uechi K."/>
            <person name="Horii T."/>
            <person name="Iida T."/>
            <person name="Fujita J."/>
            <person name="Nakamura S."/>
        </authorList>
    </citation>
    <scope>NUCLEOTIDE SEQUENCE [LARGE SCALE GENOMIC DNA]</scope>
    <source>
        <strain evidence="1 2">JCM 17899</strain>
    </source>
</reference>
<protein>
    <submittedName>
        <fullName evidence="1">Uncharacterized protein</fullName>
    </submittedName>
</protein>
<keyword evidence="2" id="KW-1185">Reference proteome</keyword>